<keyword evidence="9 16" id="KW-0472">Membrane</keyword>
<sequence>MPSRRIWILLAAGGSAALMLGALGFQYLGDMPPCKLCYWQRYPHWAAIGIGAVALLVPIAALTLLGALAALTTAAIGFYHTGVERDWWEGPASCSAGGASGMSADDLFAQIMAAPLVRCDEVPWQMFGLSMASWNMLASLVLVAFWIMAFRRA</sequence>
<evidence type="ECO:0000256" key="14">
    <source>
        <dbReference type="ARBA" id="ARBA00038526"/>
    </source>
</evidence>
<evidence type="ECO:0000256" key="3">
    <source>
        <dbReference type="ARBA" id="ARBA00022475"/>
    </source>
</evidence>
<comment type="function">
    <text evidence="12">Required for disulfide bond formation in some proteins. Part of a redox system composed of DsbI and DsbL that mediates formation of an essential disulfide bond in AssT.</text>
</comment>
<dbReference type="InterPro" id="IPR024199">
    <property type="entry name" value="Uncharacterised_DsbB"/>
</dbReference>
<accession>A0A1M7GHQ3</accession>
<dbReference type="SUPFAM" id="SSF158442">
    <property type="entry name" value="DsbB-like"/>
    <property type="match status" value="1"/>
</dbReference>
<keyword evidence="10" id="KW-1015">Disulfide bond</keyword>
<evidence type="ECO:0000313" key="17">
    <source>
        <dbReference type="EMBL" id="SHM15932.1"/>
    </source>
</evidence>
<comment type="similarity">
    <text evidence="13">Belongs to the DsbB family. DsbI subfamily.</text>
</comment>
<evidence type="ECO:0000256" key="11">
    <source>
        <dbReference type="ARBA" id="ARBA00023284"/>
    </source>
</evidence>
<evidence type="ECO:0000256" key="13">
    <source>
        <dbReference type="ARBA" id="ARBA00038060"/>
    </source>
</evidence>
<evidence type="ECO:0000256" key="15">
    <source>
        <dbReference type="ARBA" id="ARBA00039389"/>
    </source>
</evidence>
<evidence type="ECO:0000256" key="7">
    <source>
        <dbReference type="ARBA" id="ARBA00022989"/>
    </source>
</evidence>
<dbReference type="InterPro" id="IPR023380">
    <property type="entry name" value="DsbB-like_sf"/>
</dbReference>
<dbReference type="PANTHER" id="PTHR36570">
    <property type="entry name" value="DISULFIDE BOND FORMATION PROTEIN B"/>
    <property type="match status" value="1"/>
</dbReference>
<comment type="subcellular location">
    <subcellularLocation>
        <location evidence="1">Cell inner membrane</location>
        <topology evidence="1">Multi-pass membrane protein</topology>
    </subcellularLocation>
</comment>
<dbReference type="Gene3D" id="1.20.1550.10">
    <property type="entry name" value="DsbB-like"/>
    <property type="match status" value="1"/>
</dbReference>
<dbReference type="PIRSF" id="PIRSF033913">
    <property type="entry name" value="S-S_format_DsbB"/>
    <property type="match status" value="1"/>
</dbReference>
<name>A0A1M7GHQ3_9RHOB</name>
<dbReference type="GO" id="GO:0005886">
    <property type="term" value="C:plasma membrane"/>
    <property type="evidence" value="ECO:0007669"/>
    <property type="project" value="UniProtKB-SubCell"/>
</dbReference>
<evidence type="ECO:0000256" key="10">
    <source>
        <dbReference type="ARBA" id="ARBA00023157"/>
    </source>
</evidence>
<dbReference type="PANTHER" id="PTHR36570:SF1">
    <property type="entry name" value="PROTEIN-DISULFIDE OXIDOREDUCTASE DSBI"/>
    <property type="match status" value="1"/>
</dbReference>
<keyword evidence="3" id="KW-1003">Cell membrane</keyword>
<keyword evidence="6" id="KW-0249">Electron transport</keyword>
<keyword evidence="4" id="KW-0997">Cell inner membrane</keyword>
<dbReference type="AlphaFoldDB" id="A0A1M7GHQ3"/>
<evidence type="ECO:0000256" key="1">
    <source>
        <dbReference type="ARBA" id="ARBA00004429"/>
    </source>
</evidence>
<keyword evidence="5 16" id="KW-0812">Transmembrane</keyword>
<evidence type="ECO:0000256" key="16">
    <source>
        <dbReference type="SAM" id="Phobius"/>
    </source>
</evidence>
<keyword evidence="18" id="KW-1185">Reference proteome</keyword>
<gene>
    <name evidence="17" type="ORF">SAMN05443432_10527</name>
</gene>
<keyword evidence="11" id="KW-0676">Redox-active center</keyword>
<evidence type="ECO:0000313" key="18">
    <source>
        <dbReference type="Proteomes" id="UP000322545"/>
    </source>
</evidence>
<comment type="subunit">
    <text evidence="14">Interacts with DsbL.</text>
</comment>
<feature type="transmembrane region" description="Helical" evidence="16">
    <location>
        <begin position="132"/>
        <end position="150"/>
    </location>
</feature>
<feature type="transmembrane region" description="Helical" evidence="16">
    <location>
        <begin position="46"/>
        <end position="79"/>
    </location>
</feature>
<protein>
    <recommendedName>
        <fullName evidence="15">Putative protein-disulfide oxidoreductase DsbI</fullName>
    </recommendedName>
</protein>
<dbReference type="RefSeq" id="WP_149779617.1">
    <property type="nucleotide sequence ID" value="NZ_FRCB01000005.1"/>
</dbReference>
<evidence type="ECO:0000256" key="8">
    <source>
        <dbReference type="ARBA" id="ARBA00023002"/>
    </source>
</evidence>
<evidence type="ECO:0000256" key="2">
    <source>
        <dbReference type="ARBA" id="ARBA00022448"/>
    </source>
</evidence>
<evidence type="ECO:0000256" key="6">
    <source>
        <dbReference type="ARBA" id="ARBA00022982"/>
    </source>
</evidence>
<organism evidence="17 18">
    <name type="scientific">Roseovarius litoreus</name>
    <dbReference type="NCBI Taxonomy" id="1155722"/>
    <lineage>
        <taxon>Bacteria</taxon>
        <taxon>Pseudomonadati</taxon>
        <taxon>Pseudomonadota</taxon>
        <taxon>Alphaproteobacteria</taxon>
        <taxon>Rhodobacterales</taxon>
        <taxon>Roseobacteraceae</taxon>
        <taxon>Roseovarius</taxon>
    </lineage>
</organism>
<feature type="transmembrane region" description="Helical" evidence="16">
    <location>
        <begin position="6"/>
        <end position="25"/>
    </location>
</feature>
<dbReference type="InterPro" id="IPR003752">
    <property type="entry name" value="DiS_bond_form_DsbB/BdbC"/>
</dbReference>
<keyword evidence="8" id="KW-0560">Oxidoreductase</keyword>
<dbReference type="EMBL" id="FRCB01000005">
    <property type="protein sequence ID" value="SHM15932.1"/>
    <property type="molecule type" value="Genomic_DNA"/>
</dbReference>
<keyword evidence="7 16" id="KW-1133">Transmembrane helix</keyword>
<dbReference type="Pfam" id="PF02600">
    <property type="entry name" value="DsbB"/>
    <property type="match status" value="1"/>
</dbReference>
<evidence type="ECO:0000256" key="5">
    <source>
        <dbReference type="ARBA" id="ARBA00022692"/>
    </source>
</evidence>
<dbReference type="GO" id="GO:0006457">
    <property type="term" value="P:protein folding"/>
    <property type="evidence" value="ECO:0007669"/>
    <property type="project" value="InterPro"/>
</dbReference>
<dbReference type="Proteomes" id="UP000322545">
    <property type="component" value="Unassembled WGS sequence"/>
</dbReference>
<evidence type="ECO:0000256" key="9">
    <source>
        <dbReference type="ARBA" id="ARBA00023136"/>
    </source>
</evidence>
<proteinExistence type="inferred from homology"/>
<dbReference type="InterPro" id="IPR050183">
    <property type="entry name" value="DsbB"/>
</dbReference>
<dbReference type="GO" id="GO:0015035">
    <property type="term" value="F:protein-disulfide reductase activity"/>
    <property type="evidence" value="ECO:0007669"/>
    <property type="project" value="InterPro"/>
</dbReference>
<evidence type="ECO:0000256" key="4">
    <source>
        <dbReference type="ARBA" id="ARBA00022519"/>
    </source>
</evidence>
<evidence type="ECO:0000256" key="12">
    <source>
        <dbReference type="ARBA" id="ARBA00037310"/>
    </source>
</evidence>
<reference evidence="17 18" key="1">
    <citation type="submission" date="2016-11" db="EMBL/GenBank/DDBJ databases">
        <authorList>
            <person name="Varghese N."/>
            <person name="Submissions S."/>
        </authorList>
    </citation>
    <scope>NUCLEOTIDE SEQUENCE [LARGE SCALE GENOMIC DNA]</scope>
    <source>
        <strain evidence="17 18">DSM 28249</strain>
    </source>
</reference>
<keyword evidence="2" id="KW-0813">Transport</keyword>